<reference evidence="2" key="1">
    <citation type="journal article" date="2014" name="Int. J. Syst. Evol. Microbiol.">
        <title>Complete genome of a new Firmicutes species belonging to the dominant human colonic microbiota ('Ruminococcus bicirculans') reveals two chromosomes and a selective capacity to utilize plant glucans.</title>
        <authorList>
            <consortium name="NISC Comparative Sequencing Program"/>
            <person name="Wegmann U."/>
            <person name="Louis P."/>
            <person name="Goesmann A."/>
            <person name="Henrissat B."/>
            <person name="Duncan S.H."/>
            <person name="Flint H.J."/>
        </authorList>
    </citation>
    <scope>NUCLEOTIDE SEQUENCE</scope>
    <source>
        <strain evidence="2">NBRC 107710</strain>
    </source>
</reference>
<feature type="region of interest" description="Disordered" evidence="1">
    <location>
        <begin position="64"/>
        <end position="84"/>
    </location>
</feature>
<accession>A0A7W6AM17</accession>
<reference evidence="3 4" key="3">
    <citation type="submission" date="2020-08" db="EMBL/GenBank/DDBJ databases">
        <title>Genomic Encyclopedia of Type Strains, Phase IV (KMG-IV): sequencing the most valuable type-strain genomes for metagenomic binning, comparative biology and taxonomic classification.</title>
        <authorList>
            <person name="Goeker M."/>
        </authorList>
    </citation>
    <scope>NUCLEOTIDE SEQUENCE [LARGE SCALE GENOMIC DNA]</scope>
    <source>
        <strain evidence="3 4">DSM 24105</strain>
    </source>
</reference>
<dbReference type="Proteomes" id="UP000517759">
    <property type="component" value="Unassembled WGS sequence"/>
</dbReference>
<dbReference type="RefSeq" id="WP_183511077.1">
    <property type="nucleotide sequence ID" value="NZ_BSPG01000011.1"/>
</dbReference>
<dbReference type="AlphaFoldDB" id="A0A7W6AM17"/>
<protein>
    <submittedName>
        <fullName evidence="3">Uncharacterized protein (UPF0254 family)</fullName>
    </submittedName>
</protein>
<evidence type="ECO:0000313" key="3">
    <source>
        <dbReference type="EMBL" id="MBB3905096.1"/>
    </source>
</evidence>
<reference evidence="5" key="2">
    <citation type="journal article" date="2019" name="Int. J. Syst. Evol. Microbiol.">
        <title>The Global Catalogue of Microorganisms (GCM) 10K type strain sequencing project: providing services to taxonomists for standard genome sequencing and annotation.</title>
        <authorList>
            <consortium name="The Broad Institute Genomics Platform"/>
            <consortium name="The Broad Institute Genome Sequencing Center for Infectious Disease"/>
            <person name="Wu L."/>
            <person name="Ma J."/>
        </authorList>
    </citation>
    <scope>NUCLEOTIDE SEQUENCE [LARGE SCALE GENOMIC DNA]</scope>
    <source>
        <strain evidence="5">NBRC 107710</strain>
    </source>
</reference>
<name>A0A7W6AM17_9HYPH</name>
<evidence type="ECO:0000313" key="4">
    <source>
        <dbReference type="Proteomes" id="UP000517759"/>
    </source>
</evidence>
<reference evidence="2" key="4">
    <citation type="submission" date="2023-01" db="EMBL/GenBank/DDBJ databases">
        <title>Draft genome sequence of Methylobacterium brachythecii strain NBRC 107710.</title>
        <authorList>
            <person name="Sun Q."/>
            <person name="Mori K."/>
        </authorList>
    </citation>
    <scope>NUCLEOTIDE SEQUENCE</scope>
    <source>
        <strain evidence="2">NBRC 107710</strain>
    </source>
</reference>
<sequence>MSNPLSKLLSFLRTQISGAPLEHVQDAVKGVEEHVEAEIRSAVDAVEAKFEARIVAIEKGLGITPPEPPAAAAAAETEAPQQAA</sequence>
<dbReference type="Proteomes" id="UP001156881">
    <property type="component" value="Unassembled WGS sequence"/>
</dbReference>
<comment type="caution">
    <text evidence="3">The sequence shown here is derived from an EMBL/GenBank/DDBJ whole genome shotgun (WGS) entry which is preliminary data.</text>
</comment>
<evidence type="ECO:0000313" key="5">
    <source>
        <dbReference type="Proteomes" id="UP001156881"/>
    </source>
</evidence>
<evidence type="ECO:0000313" key="2">
    <source>
        <dbReference type="EMBL" id="GLS44396.1"/>
    </source>
</evidence>
<dbReference type="EMBL" id="JACIDN010000010">
    <property type="protein sequence ID" value="MBB3905096.1"/>
    <property type="molecule type" value="Genomic_DNA"/>
</dbReference>
<dbReference type="EMBL" id="BSPG01000011">
    <property type="protein sequence ID" value="GLS44396.1"/>
    <property type="molecule type" value="Genomic_DNA"/>
</dbReference>
<organism evidence="3 4">
    <name type="scientific">Methylobacterium brachythecii</name>
    <dbReference type="NCBI Taxonomy" id="1176177"/>
    <lineage>
        <taxon>Bacteria</taxon>
        <taxon>Pseudomonadati</taxon>
        <taxon>Pseudomonadota</taxon>
        <taxon>Alphaproteobacteria</taxon>
        <taxon>Hyphomicrobiales</taxon>
        <taxon>Methylobacteriaceae</taxon>
        <taxon>Methylobacterium</taxon>
    </lineage>
</organism>
<keyword evidence="5" id="KW-1185">Reference proteome</keyword>
<proteinExistence type="predicted"/>
<feature type="compositionally biased region" description="Low complexity" evidence="1">
    <location>
        <begin position="70"/>
        <end position="84"/>
    </location>
</feature>
<evidence type="ECO:0000256" key="1">
    <source>
        <dbReference type="SAM" id="MobiDB-lite"/>
    </source>
</evidence>
<gene>
    <name evidence="2" type="ORF">GCM10007884_23840</name>
    <name evidence="3" type="ORF">GGR33_004624</name>
</gene>